<evidence type="ECO:0000313" key="2">
    <source>
        <dbReference type="EMBL" id="SEW04484.1"/>
    </source>
</evidence>
<dbReference type="AlphaFoldDB" id="A0A1I0NSR4"/>
<evidence type="ECO:0000313" key="3">
    <source>
        <dbReference type="Proteomes" id="UP000182125"/>
    </source>
</evidence>
<reference evidence="2 3" key="1">
    <citation type="submission" date="2016-10" db="EMBL/GenBank/DDBJ databases">
        <authorList>
            <person name="de Groot N.N."/>
        </authorList>
    </citation>
    <scope>NUCLEOTIDE SEQUENCE [LARGE SCALE GENOMIC DNA]</scope>
    <source>
        <strain evidence="2 3">OGL-20</strain>
    </source>
</reference>
<dbReference type="EMBL" id="FOIW01000002">
    <property type="protein sequence ID" value="SEW04484.1"/>
    <property type="molecule type" value="Genomic_DNA"/>
</dbReference>
<feature type="transmembrane region" description="Helical" evidence="1">
    <location>
        <begin position="36"/>
        <end position="52"/>
    </location>
</feature>
<keyword evidence="1" id="KW-0812">Transmembrane</keyword>
<dbReference type="GeneID" id="43371833"/>
<gene>
    <name evidence="2" type="ORF">SAMN05216170_1223</name>
</gene>
<protein>
    <submittedName>
        <fullName evidence="2">Uncharacterized protein</fullName>
    </submittedName>
</protein>
<name>A0A1I0NSR4_9EURY</name>
<organism evidence="2 3">
    <name type="scientific">Thermococcus thioreducens</name>
    <dbReference type="NCBI Taxonomy" id="277988"/>
    <lineage>
        <taxon>Archaea</taxon>
        <taxon>Methanobacteriati</taxon>
        <taxon>Methanobacteriota</taxon>
        <taxon>Thermococci</taxon>
        <taxon>Thermococcales</taxon>
        <taxon>Thermococcaceae</taxon>
        <taxon>Thermococcus</taxon>
    </lineage>
</organism>
<evidence type="ECO:0000256" key="1">
    <source>
        <dbReference type="SAM" id="Phobius"/>
    </source>
</evidence>
<accession>A0A1I0NSR4</accession>
<feature type="transmembrane region" description="Helical" evidence="1">
    <location>
        <begin position="6"/>
        <end position="24"/>
    </location>
</feature>
<keyword evidence="1" id="KW-1133">Transmembrane helix</keyword>
<dbReference type="Proteomes" id="UP000182125">
    <property type="component" value="Unassembled WGS sequence"/>
</dbReference>
<sequence length="53" mass="6433">MNYRKILDFLIFLYILAIFLLKHTKSKRLEGLPLDTMWEIGVIAFILMWFLGW</sequence>
<dbReference type="RefSeq" id="WP_157628444.1">
    <property type="nucleotide sequence ID" value="NZ_CP015105.1"/>
</dbReference>
<keyword evidence="1" id="KW-0472">Membrane</keyword>
<proteinExistence type="predicted"/>